<reference evidence="1 2" key="1">
    <citation type="submission" date="2024-04" db="EMBL/GenBank/DDBJ databases">
        <title>Genome assembly C_amara_ONT_v2.</title>
        <authorList>
            <person name="Yant L."/>
            <person name="Moore C."/>
            <person name="Slenker M."/>
        </authorList>
    </citation>
    <scope>NUCLEOTIDE SEQUENCE [LARGE SCALE GENOMIC DNA]</scope>
    <source>
        <tissue evidence="1">Leaf</tissue>
    </source>
</reference>
<accession>A0ABD0ZAW0</accession>
<evidence type="ECO:0000313" key="1">
    <source>
        <dbReference type="EMBL" id="KAL1191833.1"/>
    </source>
</evidence>
<dbReference type="EMBL" id="JBANAX010000841">
    <property type="protein sequence ID" value="KAL1191833.1"/>
    <property type="molecule type" value="Genomic_DNA"/>
</dbReference>
<gene>
    <name evidence="1" type="ORF">V5N11_019042</name>
</gene>
<dbReference type="AlphaFoldDB" id="A0ABD0ZAW0"/>
<dbReference type="Proteomes" id="UP001558713">
    <property type="component" value="Unassembled WGS sequence"/>
</dbReference>
<comment type="caution">
    <text evidence="1">The sequence shown here is derived from an EMBL/GenBank/DDBJ whole genome shotgun (WGS) entry which is preliminary data.</text>
</comment>
<name>A0ABD0ZAW0_CARAN</name>
<proteinExistence type="predicted"/>
<evidence type="ECO:0000313" key="2">
    <source>
        <dbReference type="Proteomes" id="UP001558713"/>
    </source>
</evidence>
<protein>
    <submittedName>
        <fullName evidence="1">Retrovirus-related Pol polyprotein from transposon RE1</fullName>
    </submittedName>
</protein>
<sequence>MWTNLNSTYVKPSRRHIKQLKLQLKQLTKGTKSIDDYIYGLNPRFDQLALLGNIIDHEDQIDTISEGLLEDYKSAVDQMEGRDALLFITEFHEKLVMKSSFNLLLQPILPRLLSRPMLQTIVEKTTITEVTTTITIARTRLGNNINDSFQGQIKVLHARTTVDVRYASFMVIALVGAPSFTEIPLSLLQPRRNNILLCSSLVLMWRPLWCTTPPIGFLILVRCIFVHQT</sequence>
<keyword evidence="2" id="KW-1185">Reference proteome</keyword>
<organism evidence="1 2">
    <name type="scientific">Cardamine amara subsp. amara</name>
    <dbReference type="NCBI Taxonomy" id="228776"/>
    <lineage>
        <taxon>Eukaryota</taxon>
        <taxon>Viridiplantae</taxon>
        <taxon>Streptophyta</taxon>
        <taxon>Embryophyta</taxon>
        <taxon>Tracheophyta</taxon>
        <taxon>Spermatophyta</taxon>
        <taxon>Magnoliopsida</taxon>
        <taxon>eudicotyledons</taxon>
        <taxon>Gunneridae</taxon>
        <taxon>Pentapetalae</taxon>
        <taxon>rosids</taxon>
        <taxon>malvids</taxon>
        <taxon>Brassicales</taxon>
        <taxon>Brassicaceae</taxon>
        <taxon>Cardamineae</taxon>
        <taxon>Cardamine</taxon>
    </lineage>
</organism>